<dbReference type="VEuPathDB" id="VectorBase:LDEU002882"/>
<dbReference type="SUPFAM" id="SSF49854">
    <property type="entry name" value="Spermadhesin, CUB domain"/>
    <property type="match status" value="1"/>
</dbReference>
<organism evidence="2 3">
    <name type="scientific">Leptotrombidium deliense</name>
    <dbReference type="NCBI Taxonomy" id="299467"/>
    <lineage>
        <taxon>Eukaryota</taxon>
        <taxon>Metazoa</taxon>
        <taxon>Ecdysozoa</taxon>
        <taxon>Arthropoda</taxon>
        <taxon>Chelicerata</taxon>
        <taxon>Arachnida</taxon>
        <taxon>Acari</taxon>
        <taxon>Acariformes</taxon>
        <taxon>Trombidiformes</taxon>
        <taxon>Prostigmata</taxon>
        <taxon>Anystina</taxon>
        <taxon>Parasitengona</taxon>
        <taxon>Trombiculoidea</taxon>
        <taxon>Trombiculidae</taxon>
        <taxon>Leptotrombidium</taxon>
    </lineage>
</organism>
<dbReference type="STRING" id="299467.A0A443SNP4"/>
<evidence type="ECO:0000259" key="1">
    <source>
        <dbReference type="Pfam" id="PF26080"/>
    </source>
</evidence>
<name>A0A443SNP4_9ACAR</name>
<gene>
    <name evidence="2" type="ORF">B4U80_05545</name>
</gene>
<feature type="non-terminal residue" evidence="2">
    <location>
        <position position="315"/>
    </location>
</feature>
<feature type="domain" description="CUB" evidence="1">
    <location>
        <begin position="237"/>
        <end position="304"/>
    </location>
</feature>
<reference evidence="2 3" key="1">
    <citation type="journal article" date="2018" name="Gigascience">
        <title>Genomes of trombidid mites reveal novel predicted allergens and laterally-transferred genes associated with secondary metabolism.</title>
        <authorList>
            <person name="Dong X."/>
            <person name="Chaisiri K."/>
            <person name="Xia D."/>
            <person name="Armstrong S.D."/>
            <person name="Fang Y."/>
            <person name="Donnelly M.J."/>
            <person name="Kadowaki T."/>
            <person name="McGarry J.W."/>
            <person name="Darby A.C."/>
            <person name="Makepeace B.L."/>
        </authorList>
    </citation>
    <scope>NUCLEOTIDE SEQUENCE [LARGE SCALE GENOMIC DNA]</scope>
    <source>
        <strain evidence="2">UoL-UT</strain>
    </source>
</reference>
<dbReference type="AlphaFoldDB" id="A0A443SNP4"/>
<keyword evidence="3" id="KW-1185">Reference proteome</keyword>
<protein>
    <recommendedName>
        <fullName evidence="1">CUB domain-containing protein</fullName>
    </recommendedName>
</protein>
<dbReference type="Gene3D" id="2.60.120.290">
    <property type="entry name" value="Spermadhesin, CUB domain"/>
    <property type="match status" value="1"/>
</dbReference>
<evidence type="ECO:0000313" key="3">
    <source>
        <dbReference type="Proteomes" id="UP000288716"/>
    </source>
</evidence>
<sequence>MHVEYKLELSLYLYTAFAFAVDCQLFASSDYRPTNNVINTLLHPLLQRNECLTSADNRQGVCLPKASCLATGGIVAGTCGFLSFCCICKHQGTCRSVLTANESYFVSPNYPNLQTDKLDPSVCIFTLQRNRIIQKFPICQIRLDFNDFNLAPPIDGVCGGNTDSFVISGASNFNATGLPSTGLCGDLTGQHMFIEVDPNSISEPLLLIISTGNNQRYNRKWSIKIQQIPCHSPYKAPSGCLQYFTGEQDFIESFNFRGLVTSQPTTGSTVSTVVGNNYMTNLNYGICVSQQSTVCGIQWEAVEFDFGGFEKDVSG</sequence>
<dbReference type="PANTHER" id="PTHR33236:SF5">
    <property type="entry name" value="CUB DOMAIN-CONTAINING PROTEIN"/>
    <property type="match status" value="1"/>
</dbReference>
<dbReference type="InterPro" id="IPR058698">
    <property type="entry name" value="CUB_metazoa"/>
</dbReference>
<dbReference type="Proteomes" id="UP000288716">
    <property type="component" value="Unassembled WGS sequence"/>
</dbReference>
<dbReference type="InterPro" id="IPR035914">
    <property type="entry name" value="Sperma_CUB_dom_sf"/>
</dbReference>
<dbReference type="PANTHER" id="PTHR33236">
    <property type="entry name" value="INTRAFLAGELLAR TRANSPORT PROTEIN 122 FAMILY PROTEIN-RELATED"/>
    <property type="match status" value="1"/>
</dbReference>
<dbReference type="Pfam" id="PF26080">
    <property type="entry name" value="CUB_animal"/>
    <property type="match status" value="1"/>
</dbReference>
<accession>A0A443SNP4</accession>
<evidence type="ECO:0000313" key="2">
    <source>
        <dbReference type="EMBL" id="RWS29159.1"/>
    </source>
</evidence>
<dbReference type="EMBL" id="NCKV01001043">
    <property type="protein sequence ID" value="RWS29159.1"/>
    <property type="molecule type" value="Genomic_DNA"/>
</dbReference>
<proteinExistence type="predicted"/>
<dbReference type="OrthoDB" id="6337346at2759"/>
<comment type="caution">
    <text evidence="2">The sequence shown here is derived from an EMBL/GenBank/DDBJ whole genome shotgun (WGS) entry which is preliminary data.</text>
</comment>